<dbReference type="FunFam" id="3.10.310.40:FF:000001">
    <property type="entry name" value="Alanine--tRNA ligase"/>
    <property type="match status" value="1"/>
</dbReference>
<dbReference type="InterPro" id="IPR018162">
    <property type="entry name" value="Ala-tRNA-ligase_IIc_anticod-bd"/>
</dbReference>
<dbReference type="PANTHER" id="PTHR11777:SF9">
    <property type="entry name" value="ALANINE--TRNA LIGASE, CYTOPLASMIC"/>
    <property type="match status" value="1"/>
</dbReference>
<evidence type="ECO:0000256" key="15">
    <source>
        <dbReference type="SAM" id="Coils"/>
    </source>
</evidence>
<dbReference type="GO" id="GO:0046872">
    <property type="term" value="F:metal ion binding"/>
    <property type="evidence" value="ECO:0007669"/>
    <property type="project" value="UniProtKB-KW"/>
</dbReference>
<feature type="coiled-coil region" evidence="15">
    <location>
        <begin position="732"/>
        <end position="766"/>
    </location>
</feature>
<evidence type="ECO:0000256" key="5">
    <source>
        <dbReference type="ARBA" id="ARBA00017959"/>
    </source>
</evidence>
<accession>A0A0W8FNT5</accession>
<dbReference type="SUPFAM" id="SSF55186">
    <property type="entry name" value="ThrRS/AlaRS common domain"/>
    <property type="match status" value="1"/>
</dbReference>
<evidence type="ECO:0000256" key="13">
    <source>
        <dbReference type="ARBA" id="ARBA00022917"/>
    </source>
</evidence>
<dbReference type="Pfam" id="PF07973">
    <property type="entry name" value="tRNA_SAD"/>
    <property type="match status" value="1"/>
</dbReference>
<dbReference type="Pfam" id="PF01411">
    <property type="entry name" value="tRNA-synt_2c"/>
    <property type="match status" value="1"/>
</dbReference>
<dbReference type="FunFam" id="3.30.980.10:FF:000004">
    <property type="entry name" value="Alanine--tRNA ligase, cytoplasmic"/>
    <property type="match status" value="1"/>
</dbReference>
<keyword evidence="10" id="KW-0862">Zinc</keyword>
<dbReference type="SUPFAM" id="SSF55681">
    <property type="entry name" value="Class II aaRS and biotin synthetases"/>
    <property type="match status" value="1"/>
</dbReference>
<keyword evidence="13" id="KW-0648">Protein biosynthesis</keyword>
<dbReference type="Gene3D" id="3.10.310.40">
    <property type="match status" value="1"/>
</dbReference>
<dbReference type="HAMAP" id="MF_00036_B">
    <property type="entry name" value="Ala_tRNA_synth_B"/>
    <property type="match status" value="1"/>
</dbReference>
<dbReference type="Gene3D" id="3.30.930.10">
    <property type="entry name" value="Bira Bifunctional Protein, Domain 2"/>
    <property type="match status" value="1"/>
</dbReference>
<dbReference type="Gene3D" id="6.10.250.550">
    <property type="match status" value="1"/>
</dbReference>
<organism evidence="17">
    <name type="scientific">hydrocarbon metagenome</name>
    <dbReference type="NCBI Taxonomy" id="938273"/>
    <lineage>
        <taxon>unclassified sequences</taxon>
        <taxon>metagenomes</taxon>
        <taxon>ecological metagenomes</taxon>
    </lineage>
</organism>
<evidence type="ECO:0000256" key="3">
    <source>
        <dbReference type="ARBA" id="ARBA00008226"/>
    </source>
</evidence>
<dbReference type="InterPro" id="IPR018164">
    <property type="entry name" value="Ala-tRNA-synth_IIc_N"/>
</dbReference>
<evidence type="ECO:0000256" key="1">
    <source>
        <dbReference type="ARBA" id="ARBA00001947"/>
    </source>
</evidence>
<keyword evidence="12" id="KW-0694">RNA-binding</keyword>
<dbReference type="InterPro" id="IPR009000">
    <property type="entry name" value="Transl_B-barrel_sf"/>
</dbReference>
<gene>
    <name evidence="17" type="ORF">ASZ90_007630</name>
</gene>
<dbReference type="GO" id="GO:0005829">
    <property type="term" value="C:cytosol"/>
    <property type="evidence" value="ECO:0007669"/>
    <property type="project" value="TreeGrafter"/>
</dbReference>
<dbReference type="EC" id="6.1.1.7" evidence="4"/>
<protein>
    <recommendedName>
        <fullName evidence="5">Alanine--tRNA ligase</fullName>
        <ecNumber evidence="4">6.1.1.7</ecNumber>
    </recommendedName>
</protein>
<dbReference type="PRINTS" id="PR00980">
    <property type="entry name" value="TRNASYNTHALA"/>
</dbReference>
<dbReference type="Pfam" id="PF02272">
    <property type="entry name" value="DHHA1"/>
    <property type="match status" value="1"/>
</dbReference>
<evidence type="ECO:0000256" key="10">
    <source>
        <dbReference type="ARBA" id="ARBA00022833"/>
    </source>
</evidence>
<comment type="cofactor">
    <cofactor evidence="1">
        <name>Zn(2+)</name>
        <dbReference type="ChEBI" id="CHEBI:29105"/>
    </cofactor>
</comment>
<dbReference type="FunFam" id="2.40.30.130:FF:000001">
    <property type="entry name" value="Alanine--tRNA ligase"/>
    <property type="match status" value="1"/>
</dbReference>
<keyword evidence="9" id="KW-0547">Nucleotide-binding</keyword>
<keyword evidence="7 17" id="KW-0436">Ligase</keyword>
<dbReference type="InterPro" id="IPR018165">
    <property type="entry name" value="Ala-tRNA-synth_IIc_core"/>
</dbReference>
<dbReference type="InterPro" id="IPR023033">
    <property type="entry name" value="Ala_tRNA_ligase_euk/bac"/>
</dbReference>
<evidence type="ECO:0000256" key="4">
    <source>
        <dbReference type="ARBA" id="ARBA00013168"/>
    </source>
</evidence>
<dbReference type="SUPFAM" id="SSF101353">
    <property type="entry name" value="Putative anticodon-binding domain of alanyl-tRNA synthetase (AlaRS)"/>
    <property type="match status" value="1"/>
</dbReference>
<comment type="subcellular location">
    <subcellularLocation>
        <location evidence="2">Cytoplasm</location>
    </subcellularLocation>
</comment>
<dbReference type="AlphaFoldDB" id="A0A0W8FNT5"/>
<keyword evidence="15" id="KW-0175">Coiled coil</keyword>
<evidence type="ECO:0000256" key="6">
    <source>
        <dbReference type="ARBA" id="ARBA00022555"/>
    </source>
</evidence>
<dbReference type="NCBIfam" id="TIGR00344">
    <property type="entry name" value="alaS"/>
    <property type="match status" value="1"/>
</dbReference>
<dbReference type="InterPro" id="IPR018163">
    <property type="entry name" value="Thr/Ala-tRNA-synth_IIc_edit"/>
</dbReference>
<dbReference type="CDD" id="cd00673">
    <property type="entry name" value="AlaRS_core"/>
    <property type="match status" value="1"/>
</dbReference>
<dbReference type="InterPro" id="IPR003156">
    <property type="entry name" value="DHHA1_dom"/>
</dbReference>
<dbReference type="InterPro" id="IPR012947">
    <property type="entry name" value="tRNA_SAD"/>
</dbReference>
<evidence type="ECO:0000256" key="7">
    <source>
        <dbReference type="ARBA" id="ARBA00022598"/>
    </source>
</evidence>
<dbReference type="GO" id="GO:0004813">
    <property type="term" value="F:alanine-tRNA ligase activity"/>
    <property type="evidence" value="ECO:0007669"/>
    <property type="project" value="UniProtKB-EC"/>
</dbReference>
<dbReference type="InterPro" id="IPR002318">
    <property type="entry name" value="Ala-tRNA-lgiase_IIc"/>
</dbReference>
<dbReference type="GO" id="GO:0000049">
    <property type="term" value="F:tRNA binding"/>
    <property type="evidence" value="ECO:0007669"/>
    <property type="project" value="UniProtKB-KW"/>
</dbReference>
<keyword evidence="8" id="KW-0479">Metal-binding</keyword>
<comment type="similarity">
    <text evidence="3">Belongs to the class-II aminoacyl-tRNA synthetase family.</text>
</comment>
<dbReference type="Gene3D" id="3.30.54.20">
    <property type="match status" value="1"/>
</dbReference>
<dbReference type="InterPro" id="IPR050058">
    <property type="entry name" value="Ala-tRNA_ligase"/>
</dbReference>
<evidence type="ECO:0000256" key="12">
    <source>
        <dbReference type="ARBA" id="ARBA00022884"/>
    </source>
</evidence>
<dbReference type="FunFam" id="3.30.54.20:FF:000001">
    <property type="entry name" value="Alanine--tRNA ligase"/>
    <property type="match status" value="1"/>
</dbReference>
<name>A0A0W8FNT5_9ZZZZ</name>
<dbReference type="GO" id="GO:0045892">
    <property type="term" value="P:negative regulation of DNA-templated transcription"/>
    <property type="evidence" value="ECO:0007669"/>
    <property type="project" value="TreeGrafter"/>
</dbReference>
<keyword evidence="11" id="KW-0067">ATP-binding</keyword>
<dbReference type="SMART" id="SM00863">
    <property type="entry name" value="tRNA_SAD"/>
    <property type="match status" value="1"/>
</dbReference>
<dbReference type="Gene3D" id="2.40.30.130">
    <property type="match status" value="1"/>
</dbReference>
<evidence type="ECO:0000256" key="14">
    <source>
        <dbReference type="ARBA" id="ARBA00023146"/>
    </source>
</evidence>
<proteinExistence type="inferred from homology"/>
<dbReference type="GO" id="GO:0005524">
    <property type="term" value="F:ATP binding"/>
    <property type="evidence" value="ECO:0007669"/>
    <property type="project" value="UniProtKB-KW"/>
</dbReference>
<dbReference type="InterPro" id="IPR045864">
    <property type="entry name" value="aa-tRNA-synth_II/BPL/LPL"/>
</dbReference>
<keyword evidence="6" id="KW-0820">tRNA-binding</keyword>
<feature type="domain" description="Alanyl-transfer RNA synthetases family profile" evidence="16">
    <location>
        <begin position="3"/>
        <end position="716"/>
    </location>
</feature>
<comment type="caution">
    <text evidence="17">The sequence shown here is derived from an EMBL/GenBank/DDBJ whole genome shotgun (WGS) entry which is preliminary data.</text>
</comment>
<keyword evidence="14 17" id="KW-0030">Aminoacyl-tRNA synthetase</keyword>
<dbReference type="GO" id="GO:0002161">
    <property type="term" value="F:aminoacyl-tRNA deacylase activity"/>
    <property type="evidence" value="ECO:0007669"/>
    <property type="project" value="TreeGrafter"/>
</dbReference>
<dbReference type="PROSITE" id="PS50860">
    <property type="entry name" value="AA_TRNA_LIGASE_II_ALA"/>
    <property type="match status" value="1"/>
</dbReference>
<dbReference type="PANTHER" id="PTHR11777">
    <property type="entry name" value="ALANYL-TRNA SYNTHETASE"/>
    <property type="match status" value="1"/>
</dbReference>
<evidence type="ECO:0000256" key="9">
    <source>
        <dbReference type="ARBA" id="ARBA00022741"/>
    </source>
</evidence>
<evidence type="ECO:0000256" key="8">
    <source>
        <dbReference type="ARBA" id="ARBA00022723"/>
    </source>
</evidence>
<dbReference type="GO" id="GO:0006419">
    <property type="term" value="P:alanyl-tRNA aminoacylation"/>
    <property type="evidence" value="ECO:0007669"/>
    <property type="project" value="InterPro"/>
</dbReference>
<reference evidence="17" key="1">
    <citation type="journal article" date="2015" name="Proc. Natl. Acad. Sci. U.S.A.">
        <title>Networks of energetic and metabolic interactions define dynamics in microbial communities.</title>
        <authorList>
            <person name="Embree M."/>
            <person name="Liu J.K."/>
            <person name="Al-Bassam M.M."/>
            <person name="Zengler K."/>
        </authorList>
    </citation>
    <scope>NUCLEOTIDE SEQUENCE</scope>
</reference>
<dbReference type="Gene3D" id="3.30.980.10">
    <property type="entry name" value="Threonyl-trna Synthetase, Chain A, domain 2"/>
    <property type="match status" value="1"/>
</dbReference>
<dbReference type="EMBL" id="LNQE01000954">
    <property type="protein sequence ID" value="KUG22584.1"/>
    <property type="molecule type" value="Genomic_DNA"/>
</dbReference>
<sequence length="880" mass="97332">MAKTGNEIRESFLKYFEGKGHTRVASSSLIPKDDPTLLFTNAGMVQFKNAFLGLENRGYTRAASCQKCARAGGKHNDLENVGVTARHHTFFEMLGNFSFGDYFKEEAIAWAWEYLIDVVNLPKEKLWITIFKEDNEAFEIWNKKMKVPAERIVRMDEKSNFWMMGETGPCGPCSEILYDQGKDTGCGRPECNVHCDCDRHLEIWNNVFTQFDRDESGKLTPLAKPSIDTGMGLERLTAVIQGKKSNYDTDLFTPIIRFMEKISGKTYGKNAENDISIRVIADHSRAVTFLIGDGITPSNEGRGYVLRRILRRAARHGKMIGINKPFLNECAQVVIDMMKGVYPELVEKASFITKMILNEEQRFMETLDAGLRILNEETAVLKKEGKSVLPGTLVFKLYDTYGFPTDLTADIIKRDGFTLDNEGFESEMEQQRERARGAWKGSGEEAVAECYLKSSSAGITTEFCGYEKIKKDNAEILAIFIGGKPAETAGEGQKAEIVLDNTPFYGESGGQIGDTGFLKGAGFNFTVEDTKKPVENFIVHKGIVSKGEIKVGAKAKLVIDEERRKAIATNHSGTHILQAALKAVLGDHIKQSGSQVTAEGLRFDFSHFSKISDEEMKRIEEIANDMIRKNVDVKTEVCTLEDALKTGATAVFDEKYGSTVRIVKMGKMSMELCGGTHVKRTGDIGLIKVVHESAIAAGVRRIEAVTGREAFKLFQRAEEELKRTAGLFKAGQLEVYDRAEKLLKEKRELEKEIEALKGKLAAKDSGDLMSQAKEINGVKVLATEVGITDVKTLRDFGDKLRDKLNSGIILLGSKAGEKVMLLCMVTKDLAGKYHAGNIIKELAPLVGGSGGGRPDMAQAGGTQPDNLSKVFPALEKLLVK</sequence>
<evidence type="ECO:0000256" key="2">
    <source>
        <dbReference type="ARBA" id="ARBA00004496"/>
    </source>
</evidence>
<evidence type="ECO:0000259" key="16">
    <source>
        <dbReference type="PROSITE" id="PS50860"/>
    </source>
</evidence>
<evidence type="ECO:0000256" key="11">
    <source>
        <dbReference type="ARBA" id="ARBA00022840"/>
    </source>
</evidence>
<evidence type="ECO:0000313" key="17">
    <source>
        <dbReference type="EMBL" id="KUG22584.1"/>
    </source>
</evidence>
<dbReference type="SUPFAM" id="SSF50447">
    <property type="entry name" value="Translation proteins"/>
    <property type="match status" value="1"/>
</dbReference>
<dbReference type="FunFam" id="3.30.930.10:FF:000004">
    <property type="entry name" value="Alanine--tRNA ligase"/>
    <property type="match status" value="1"/>
</dbReference>